<dbReference type="Gene3D" id="3.10.20.90">
    <property type="entry name" value="Phosphatidylinositol 3-kinase Catalytic Subunit, Chain A, domain 1"/>
    <property type="match status" value="1"/>
</dbReference>
<dbReference type="EMBL" id="WIXO01000001">
    <property type="protein sequence ID" value="MTE21285.1"/>
    <property type="molecule type" value="Genomic_DNA"/>
</dbReference>
<dbReference type="PIRSF" id="PIRSF017804">
    <property type="entry name" value="Secretion_EccD1"/>
    <property type="match status" value="1"/>
</dbReference>
<dbReference type="Pfam" id="PF19053">
    <property type="entry name" value="EccD"/>
    <property type="match status" value="1"/>
</dbReference>
<proteinExistence type="inferred from homology"/>
<comment type="similarity">
    <text evidence="2">Belongs to the EccD/Snm4 family.</text>
</comment>
<reference evidence="9 10" key="1">
    <citation type="submission" date="2019-11" db="EMBL/GenBank/DDBJ databases">
        <authorList>
            <person name="Yuan L."/>
        </authorList>
    </citation>
    <scope>NUCLEOTIDE SEQUENCE [LARGE SCALE GENOMIC DNA]</scope>
    <source>
        <strain evidence="9 10">TRM43335</strain>
    </source>
</reference>
<keyword evidence="4 7" id="KW-0812">Transmembrane</keyword>
<name>A0A6G2BG80_9ACTN</name>
<accession>A0A6G2BG80</accession>
<comment type="subcellular location">
    <subcellularLocation>
        <location evidence="1">Cell membrane</location>
        <topology evidence="1">Multi-pass membrane protein</topology>
    </subcellularLocation>
</comment>
<dbReference type="AlphaFoldDB" id="A0A6G2BG80"/>
<sequence length="491" mass="50259">MSTTASAAATGFCRVTIVAPDSRIDVALPEDVPVADLHPEILRLSGQTPAEGAPVGYHLVRRDGSVLDGSRSFGAQRVLDGEVLGLRPFSESLPPAVFDDVSDAVASAVSRDRRMWSDDLMRVAGLVGGVVLLSLMAFVLWFADPVHHDMHGLPGVLAAVTGVLLIAFAVVRARVYDDRPAAVALGLAALPHVMIAGSGLLPLQDGAGVGRLQFLLGCVAVLVASAALIAATPSGDGPFVAAAFAATVGTLVTFVAVLTELRPVEAAAVCVPVAVGVIAFLPGLSARFARLPVGYHPPHTGTMRYDEDPDAAPDTAGPVDADRVAAQARRGHEMLLGLVGGCAAVAVGAAAVLGFSDSGWGQLLALATGLGLLTRARLFRYTAQVTCALAAGLVSLALLALGLALDPPADLVQKLLAGDAGALDLRTIWLSAALAVAAALLTAIGLVVPRRGVTPFWGRFLDIAEGFVLLTLVPLCLAVLDAYSAARSMTS</sequence>
<feature type="transmembrane region" description="Helical" evidence="7">
    <location>
        <begin position="264"/>
        <end position="284"/>
    </location>
</feature>
<dbReference type="InterPro" id="IPR024962">
    <property type="entry name" value="YukD-like"/>
</dbReference>
<gene>
    <name evidence="9" type="primary">eccD</name>
    <name evidence="9" type="ORF">F0L17_19625</name>
</gene>
<evidence type="ECO:0000256" key="2">
    <source>
        <dbReference type="ARBA" id="ARBA00006162"/>
    </source>
</evidence>
<feature type="transmembrane region" description="Helical" evidence="7">
    <location>
        <begin position="385"/>
        <end position="405"/>
    </location>
</feature>
<keyword evidence="5 7" id="KW-1133">Transmembrane helix</keyword>
<feature type="domain" description="EccD-like transmembrane" evidence="8">
    <location>
        <begin position="121"/>
        <end position="489"/>
    </location>
</feature>
<evidence type="ECO:0000313" key="9">
    <source>
        <dbReference type="EMBL" id="MTE21285.1"/>
    </source>
</evidence>
<feature type="transmembrane region" description="Helical" evidence="7">
    <location>
        <begin position="335"/>
        <end position="354"/>
    </location>
</feature>
<dbReference type="InterPro" id="IPR044049">
    <property type="entry name" value="EccD_transm"/>
</dbReference>
<dbReference type="NCBIfam" id="TIGR03920">
    <property type="entry name" value="T7SS_EccD"/>
    <property type="match status" value="1"/>
</dbReference>
<feature type="transmembrane region" description="Helical" evidence="7">
    <location>
        <begin position="239"/>
        <end position="258"/>
    </location>
</feature>
<feature type="transmembrane region" description="Helical" evidence="7">
    <location>
        <begin position="360"/>
        <end position="378"/>
    </location>
</feature>
<keyword evidence="6 7" id="KW-0472">Membrane</keyword>
<evidence type="ECO:0000259" key="8">
    <source>
        <dbReference type="Pfam" id="PF19053"/>
    </source>
</evidence>
<dbReference type="Proteomes" id="UP000473014">
    <property type="component" value="Unassembled WGS sequence"/>
</dbReference>
<dbReference type="InterPro" id="IPR006707">
    <property type="entry name" value="T7SS_EccD"/>
</dbReference>
<feature type="transmembrane region" description="Helical" evidence="7">
    <location>
        <begin position="120"/>
        <end position="143"/>
    </location>
</feature>
<feature type="transmembrane region" description="Helical" evidence="7">
    <location>
        <begin position="425"/>
        <end position="448"/>
    </location>
</feature>
<evidence type="ECO:0000256" key="3">
    <source>
        <dbReference type="ARBA" id="ARBA00022475"/>
    </source>
</evidence>
<dbReference type="GO" id="GO:0005886">
    <property type="term" value="C:plasma membrane"/>
    <property type="evidence" value="ECO:0007669"/>
    <property type="project" value="UniProtKB-SubCell"/>
</dbReference>
<keyword evidence="3" id="KW-1003">Cell membrane</keyword>
<evidence type="ECO:0000256" key="6">
    <source>
        <dbReference type="ARBA" id="ARBA00023136"/>
    </source>
</evidence>
<feature type="transmembrane region" description="Helical" evidence="7">
    <location>
        <begin position="155"/>
        <end position="175"/>
    </location>
</feature>
<feature type="transmembrane region" description="Helical" evidence="7">
    <location>
        <begin position="182"/>
        <end position="201"/>
    </location>
</feature>
<keyword evidence="10" id="KW-1185">Reference proteome</keyword>
<dbReference type="Pfam" id="PF08817">
    <property type="entry name" value="YukD"/>
    <property type="match status" value="1"/>
</dbReference>
<evidence type="ECO:0000256" key="5">
    <source>
        <dbReference type="ARBA" id="ARBA00022989"/>
    </source>
</evidence>
<organism evidence="9 10">
    <name type="scientific">Streptomyces taklimakanensis</name>
    <dbReference type="NCBI Taxonomy" id="2569853"/>
    <lineage>
        <taxon>Bacteria</taxon>
        <taxon>Bacillati</taxon>
        <taxon>Actinomycetota</taxon>
        <taxon>Actinomycetes</taxon>
        <taxon>Kitasatosporales</taxon>
        <taxon>Streptomycetaceae</taxon>
        <taxon>Streptomyces</taxon>
    </lineage>
</organism>
<feature type="transmembrane region" description="Helical" evidence="7">
    <location>
        <begin position="213"/>
        <end position="232"/>
    </location>
</feature>
<protein>
    <submittedName>
        <fullName evidence="9">Type VII secretion integral membrane protein EccD</fullName>
    </submittedName>
</protein>
<evidence type="ECO:0000256" key="4">
    <source>
        <dbReference type="ARBA" id="ARBA00022692"/>
    </source>
</evidence>
<evidence type="ECO:0000256" key="1">
    <source>
        <dbReference type="ARBA" id="ARBA00004651"/>
    </source>
</evidence>
<comment type="caution">
    <text evidence="9">The sequence shown here is derived from an EMBL/GenBank/DDBJ whole genome shotgun (WGS) entry which is preliminary data.</text>
</comment>
<evidence type="ECO:0000256" key="7">
    <source>
        <dbReference type="SAM" id="Phobius"/>
    </source>
</evidence>
<feature type="transmembrane region" description="Helical" evidence="7">
    <location>
        <begin position="460"/>
        <end position="480"/>
    </location>
</feature>
<evidence type="ECO:0000313" key="10">
    <source>
        <dbReference type="Proteomes" id="UP000473014"/>
    </source>
</evidence>
<dbReference type="RefSeq" id="WP_162466451.1">
    <property type="nucleotide sequence ID" value="NZ_WIXO01000001.1"/>
</dbReference>